<dbReference type="PATRIC" id="fig|589873.4.peg.1932"/>
<dbReference type="GeneID" id="78254997"/>
<reference evidence="8 9" key="1">
    <citation type="submission" date="2014-06" db="EMBL/GenBank/DDBJ databases">
        <title>Genomes of Alteromonas australica, a world apart.</title>
        <authorList>
            <person name="Gonzaga A."/>
            <person name="Lopez-Perez M."/>
            <person name="Rodriguez-Valera F."/>
        </authorList>
    </citation>
    <scope>NUCLEOTIDE SEQUENCE [LARGE SCALE GENOMIC DNA]</scope>
    <source>
        <strain evidence="8 9">H 17</strain>
    </source>
</reference>
<evidence type="ECO:0000313" key="9">
    <source>
        <dbReference type="Proteomes" id="UP000056090"/>
    </source>
</evidence>
<dbReference type="InterPro" id="IPR006620">
    <property type="entry name" value="Pro_4_hyd_alph"/>
</dbReference>
<dbReference type="eggNOG" id="COG3751">
    <property type="taxonomic scope" value="Bacteria"/>
</dbReference>
<dbReference type="GO" id="GO:0031418">
    <property type="term" value="F:L-ascorbic acid binding"/>
    <property type="evidence" value="ECO:0007669"/>
    <property type="project" value="UniProtKB-KW"/>
</dbReference>
<evidence type="ECO:0000256" key="2">
    <source>
        <dbReference type="ARBA" id="ARBA00022723"/>
    </source>
</evidence>
<dbReference type="SMART" id="SM00702">
    <property type="entry name" value="P4Hc"/>
    <property type="match status" value="1"/>
</dbReference>
<feature type="domain" description="Fe2OG dioxygenase" evidence="7">
    <location>
        <begin position="109"/>
        <end position="211"/>
    </location>
</feature>
<dbReference type="PANTHER" id="PTHR12907:SF26">
    <property type="entry name" value="HIF PROLYL HYDROXYLASE, ISOFORM C"/>
    <property type="match status" value="1"/>
</dbReference>
<sequence>MDNFSLNNGGIGHIFDQSLFDNIVDDLVEHGISVRENGVPDFVVNALCQGVKALPARQFKKAGIGRAQDYQTKHAIRGDSICWIEGTSEEGATWLAWCEALRVHINRTLFMGLFSFESHYATYPPGTFYKRHLDAFKGQSNRKLSIIVYLNDDWCSDDGGELVIYSPNQRLPLSRVAPKRGTIVTFLSDVFPHEVLTAKKTRHSVAGWFSVNTSINDNIDPPE</sequence>
<keyword evidence="3" id="KW-0847">Vitamin C</keyword>
<dbReference type="PROSITE" id="PS51471">
    <property type="entry name" value="FE2OG_OXY"/>
    <property type="match status" value="1"/>
</dbReference>
<dbReference type="InterPro" id="IPR005123">
    <property type="entry name" value="Oxoglu/Fe-dep_dioxygenase_dom"/>
</dbReference>
<protein>
    <submittedName>
        <fullName evidence="8">2OG-Fe(II) oxygenase</fullName>
    </submittedName>
</protein>
<dbReference type="InterPro" id="IPR051559">
    <property type="entry name" value="HIF_prolyl_hydroxylases"/>
</dbReference>
<keyword evidence="9" id="KW-1185">Reference proteome</keyword>
<accession>A0A075P633</accession>
<dbReference type="PANTHER" id="PTHR12907">
    <property type="entry name" value="EGL NINE HOMOLOG-RELATED"/>
    <property type="match status" value="1"/>
</dbReference>
<dbReference type="Proteomes" id="UP000056090">
    <property type="component" value="Chromosome"/>
</dbReference>
<dbReference type="GO" id="GO:0071456">
    <property type="term" value="P:cellular response to hypoxia"/>
    <property type="evidence" value="ECO:0007669"/>
    <property type="project" value="TreeGrafter"/>
</dbReference>
<dbReference type="GO" id="GO:0031543">
    <property type="term" value="F:peptidyl-proline dioxygenase activity"/>
    <property type="evidence" value="ECO:0007669"/>
    <property type="project" value="TreeGrafter"/>
</dbReference>
<keyword evidence="6" id="KW-0408">Iron</keyword>
<evidence type="ECO:0000313" key="8">
    <source>
        <dbReference type="EMBL" id="AIF98757.1"/>
    </source>
</evidence>
<evidence type="ECO:0000256" key="5">
    <source>
        <dbReference type="ARBA" id="ARBA00023002"/>
    </source>
</evidence>
<evidence type="ECO:0000259" key="7">
    <source>
        <dbReference type="PROSITE" id="PS51471"/>
    </source>
</evidence>
<comment type="cofactor">
    <cofactor evidence="1">
        <name>L-ascorbate</name>
        <dbReference type="ChEBI" id="CHEBI:38290"/>
    </cofactor>
</comment>
<dbReference type="RefSeq" id="WP_044056915.1">
    <property type="nucleotide sequence ID" value="NZ_CBCSKJ010000003.1"/>
</dbReference>
<name>A0A075P633_9ALTE</name>
<dbReference type="GO" id="GO:0008198">
    <property type="term" value="F:ferrous iron binding"/>
    <property type="evidence" value="ECO:0007669"/>
    <property type="project" value="TreeGrafter"/>
</dbReference>
<dbReference type="AlphaFoldDB" id="A0A075P633"/>
<proteinExistence type="predicted"/>
<evidence type="ECO:0000256" key="6">
    <source>
        <dbReference type="ARBA" id="ARBA00023004"/>
    </source>
</evidence>
<dbReference type="KEGG" id="aaus:EP12_08915"/>
<gene>
    <name evidence="8" type="ORF">EP13_08730</name>
</gene>
<organism evidence="8 9">
    <name type="scientific">Alteromonas australica</name>
    <dbReference type="NCBI Taxonomy" id="589873"/>
    <lineage>
        <taxon>Bacteria</taxon>
        <taxon>Pseudomonadati</taxon>
        <taxon>Pseudomonadota</taxon>
        <taxon>Gammaproteobacteria</taxon>
        <taxon>Alteromonadales</taxon>
        <taxon>Alteromonadaceae</taxon>
        <taxon>Alteromonas/Salinimonas group</taxon>
        <taxon>Alteromonas</taxon>
    </lineage>
</organism>
<dbReference type="InterPro" id="IPR044862">
    <property type="entry name" value="Pro_4_hyd_alph_FE2OG_OXY"/>
</dbReference>
<evidence type="ECO:0000256" key="3">
    <source>
        <dbReference type="ARBA" id="ARBA00022896"/>
    </source>
</evidence>
<evidence type="ECO:0000256" key="4">
    <source>
        <dbReference type="ARBA" id="ARBA00022964"/>
    </source>
</evidence>
<keyword evidence="5" id="KW-0560">Oxidoreductase</keyword>
<dbReference type="Pfam" id="PF13640">
    <property type="entry name" value="2OG-FeII_Oxy_3"/>
    <property type="match status" value="1"/>
</dbReference>
<evidence type="ECO:0000256" key="1">
    <source>
        <dbReference type="ARBA" id="ARBA00001961"/>
    </source>
</evidence>
<dbReference type="KEGG" id="aal:EP13_08730"/>
<dbReference type="Gene3D" id="2.60.120.620">
    <property type="entry name" value="q2cbj1_9rhob like domain"/>
    <property type="match status" value="1"/>
</dbReference>
<keyword evidence="4" id="KW-0223">Dioxygenase</keyword>
<dbReference type="EMBL" id="CP008849">
    <property type="protein sequence ID" value="AIF98757.1"/>
    <property type="molecule type" value="Genomic_DNA"/>
</dbReference>
<keyword evidence="2" id="KW-0479">Metal-binding</keyword>
<dbReference type="OrthoDB" id="9783171at2"/>